<dbReference type="FunFam" id="3.30.200.20:FF:000162">
    <property type="entry name" value="Adenine nucleotide alpha hydrolase-like domain kinase"/>
    <property type="match status" value="1"/>
</dbReference>
<dbReference type="EMBL" id="JABFUD020000007">
    <property type="protein sequence ID" value="KAI5077266.1"/>
    <property type="molecule type" value="Genomic_DNA"/>
</dbReference>
<evidence type="ECO:0000313" key="11">
    <source>
        <dbReference type="Proteomes" id="UP000886520"/>
    </source>
</evidence>
<name>A0A9D4V005_ADICA</name>
<dbReference type="PANTHER" id="PTHR47989">
    <property type="entry name" value="OS01G0750732 PROTEIN"/>
    <property type="match status" value="1"/>
</dbReference>
<dbReference type="GO" id="GO:0005524">
    <property type="term" value="F:ATP binding"/>
    <property type="evidence" value="ECO:0007669"/>
    <property type="project" value="UniProtKB-UniRule"/>
</dbReference>
<keyword evidence="3 6" id="KW-0547">Nucleotide-binding</keyword>
<dbReference type="AlphaFoldDB" id="A0A9D4V005"/>
<evidence type="ECO:0000256" key="8">
    <source>
        <dbReference type="SAM" id="Phobius"/>
    </source>
</evidence>
<feature type="compositionally biased region" description="Low complexity" evidence="7">
    <location>
        <begin position="192"/>
        <end position="204"/>
    </location>
</feature>
<dbReference type="InterPro" id="IPR001245">
    <property type="entry name" value="Ser-Thr/Tyr_kinase_cat_dom"/>
</dbReference>
<evidence type="ECO:0000256" key="7">
    <source>
        <dbReference type="SAM" id="MobiDB-lite"/>
    </source>
</evidence>
<sequence>MGSMQDRKQGPSRVLIQRFLVVNAVVVVCLGLFSHDATCLKAMISALHLALLILLSGDALSANTHRIGSDKQRLATEAKELRVDGCQCMKSQNAEAEIDVTSISSRIGKLYENEICSCSHDFRLHQQVAVATYKSSFAYLSTHAHRRFHSLFARITEEPRKHRFDSKISRPFYNSRSKHDQSVASPPRGAHAMAPPFSAKAPAASPVPGPHPSHRRPHRGHSRISMEPSPSPSPGPAIVTSPAYSPTPDCSAVVCEPPLTKSSFVSQCSCVQPIAVELELSVPLYALFPIVSVLAGELAEGALVHPSQVEVVGANTSGQNPDFSIVDANFLPLQEDFDILNATVIAQKFWKHEVVLNRTLFGNYSVIYVNYPGLPPSPPARGPINGMAGIQKPFGVDVGERKKEKLGTHTMAVIVLSAVIAMAICVAAVWLILLKCRRVVTSPTSMPKLVSRKNILGGVRSLFSSRSFTSISFPSSAITCASTARLFTVAELERATNLFALENIIGEGGFGRVFCGILDDGSEVAVKVLTRDNFQGGKEFIAEVEMLSRLHHRNLVKLIGICTEEHIRCLVYELIPNGSVEFHLHDKSACPLDWEARLKIALGAARGLSYLHEDSSPRVIHRDFKAANILLDNDFNPKVADFGLAKIAPDGGKEHVSTRVMGTFGYVAPEYAMTGHLLVKSDVYSYGVVLLELLSGRKPVDMSQPPGQENLVTWARPLLTSMEGLQVLVDQTLKDSVSYDSLAKVAAIASMCVHPEVSDRPFMGEVVQALKLVCNDFALNDRIESGKCSQGDDCSLDNNDLQSGHYYLNKSAARDDASSMTINYDSGLSYEELQRPFSPSSFFSDSGILTHTHANTTGRHSLSGPLRHSHYMLASIGTGNGGSISEPTSLDVRLTIRQTSWNHETVHQSNFLRI</sequence>
<keyword evidence="5 6" id="KW-0067">ATP-binding</keyword>
<keyword evidence="2" id="KW-0808">Transferase</keyword>
<dbReference type="PROSITE" id="PS00107">
    <property type="entry name" value="PROTEIN_KINASE_ATP"/>
    <property type="match status" value="1"/>
</dbReference>
<protein>
    <recommendedName>
        <fullName evidence="9">Protein kinase domain-containing protein</fullName>
    </recommendedName>
</protein>
<dbReference type="SUPFAM" id="SSF56112">
    <property type="entry name" value="Protein kinase-like (PK-like)"/>
    <property type="match status" value="1"/>
</dbReference>
<dbReference type="Pfam" id="PF07714">
    <property type="entry name" value="PK_Tyr_Ser-Thr"/>
    <property type="match status" value="1"/>
</dbReference>
<evidence type="ECO:0000256" key="4">
    <source>
        <dbReference type="ARBA" id="ARBA00022777"/>
    </source>
</evidence>
<dbReference type="PANTHER" id="PTHR47989:SF45">
    <property type="entry name" value="OS01G0709500 PROTEIN"/>
    <property type="match status" value="1"/>
</dbReference>
<dbReference type="InterPro" id="IPR000719">
    <property type="entry name" value="Prot_kinase_dom"/>
</dbReference>
<feature type="domain" description="Protein kinase" evidence="9">
    <location>
        <begin position="499"/>
        <end position="778"/>
    </location>
</feature>
<dbReference type="PROSITE" id="PS00108">
    <property type="entry name" value="PROTEIN_KINASE_ST"/>
    <property type="match status" value="1"/>
</dbReference>
<evidence type="ECO:0000256" key="2">
    <source>
        <dbReference type="ARBA" id="ARBA00022679"/>
    </source>
</evidence>
<keyword evidence="8" id="KW-0472">Membrane</keyword>
<evidence type="ECO:0000256" key="1">
    <source>
        <dbReference type="ARBA" id="ARBA00022527"/>
    </source>
</evidence>
<evidence type="ECO:0000256" key="6">
    <source>
        <dbReference type="PROSITE-ProRule" id="PRU10141"/>
    </source>
</evidence>
<dbReference type="PROSITE" id="PS50011">
    <property type="entry name" value="PROTEIN_KINASE_DOM"/>
    <property type="match status" value="1"/>
</dbReference>
<dbReference type="InterPro" id="IPR057597">
    <property type="entry name" value="ALE2_N"/>
</dbReference>
<dbReference type="InterPro" id="IPR017441">
    <property type="entry name" value="Protein_kinase_ATP_BS"/>
</dbReference>
<dbReference type="Pfam" id="PF23180">
    <property type="entry name" value="ALE2_N"/>
    <property type="match status" value="1"/>
</dbReference>
<keyword evidence="1" id="KW-0723">Serine/threonine-protein kinase</keyword>
<proteinExistence type="predicted"/>
<evidence type="ECO:0000313" key="10">
    <source>
        <dbReference type="EMBL" id="KAI5077266.1"/>
    </source>
</evidence>
<dbReference type="InterPro" id="IPR011009">
    <property type="entry name" value="Kinase-like_dom_sf"/>
</dbReference>
<keyword evidence="8" id="KW-1133">Transmembrane helix</keyword>
<dbReference type="FunFam" id="1.10.510.10:FF:000051">
    <property type="entry name" value="Receptor-like serine/threonine-protein kinase ALE2"/>
    <property type="match status" value="1"/>
</dbReference>
<reference evidence="10" key="1">
    <citation type="submission" date="2021-01" db="EMBL/GenBank/DDBJ databases">
        <title>Adiantum capillus-veneris genome.</title>
        <authorList>
            <person name="Fang Y."/>
            <person name="Liao Q."/>
        </authorList>
    </citation>
    <scope>NUCLEOTIDE SEQUENCE</scope>
    <source>
        <strain evidence="10">H3</strain>
        <tissue evidence="10">Leaf</tissue>
    </source>
</reference>
<dbReference type="Proteomes" id="UP000886520">
    <property type="component" value="Chromosome 7"/>
</dbReference>
<evidence type="ECO:0000259" key="9">
    <source>
        <dbReference type="PROSITE" id="PS50011"/>
    </source>
</evidence>
<comment type="caution">
    <text evidence="10">The sequence shown here is derived from an EMBL/GenBank/DDBJ whole genome shotgun (WGS) entry which is preliminary data.</text>
</comment>
<dbReference type="OrthoDB" id="1901798at2759"/>
<evidence type="ECO:0000256" key="5">
    <source>
        <dbReference type="ARBA" id="ARBA00022840"/>
    </source>
</evidence>
<dbReference type="GO" id="GO:0004674">
    <property type="term" value="F:protein serine/threonine kinase activity"/>
    <property type="evidence" value="ECO:0007669"/>
    <property type="project" value="UniProtKB-KW"/>
</dbReference>
<feature type="compositionally biased region" description="Basic residues" evidence="7">
    <location>
        <begin position="212"/>
        <end position="222"/>
    </location>
</feature>
<organism evidence="10 11">
    <name type="scientific">Adiantum capillus-veneris</name>
    <name type="common">Maidenhair fern</name>
    <dbReference type="NCBI Taxonomy" id="13818"/>
    <lineage>
        <taxon>Eukaryota</taxon>
        <taxon>Viridiplantae</taxon>
        <taxon>Streptophyta</taxon>
        <taxon>Embryophyta</taxon>
        <taxon>Tracheophyta</taxon>
        <taxon>Polypodiopsida</taxon>
        <taxon>Polypodiidae</taxon>
        <taxon>Polypodiales</taxon>
        <taxon>Pteridineae</taxon>
        <taxon>Pteridaceae</taxon>
        <taxon>Vittarioideae</taxon>
        <taxon>Adiantum</taxon>
    </lineage>
</organism>
<dbReference type="CDD" id="cd14066">
    <property type="entry name" value="STKc_IRAK"/>
    <property type="match status" value="1"/>
</dbReference>
<keyword evidence="11" id="KW-1185">Reference proteome</keyword>
<dbReference type="Gene3D" id="3.30.200.20">
    <property type="entry name" value="Phosphorylase Kinase, domain 1"/>
    <property type="match status" value="1"/>
</dbReference>
<keyword evidence="8" id="KW-0812">Transmembrane</keyword>
<keyword evidence="4" id="KW-0418">Kinase</keyword>
<feature type="region of interest" description="Disordered" evidence="7">
    <location>
        <begin position="166"/>
        <end position="242"/>
    </location>
</feature>
<feature type="transmembrane region" description="Helical" evidence="8">
    <location>
        <begin position="15"/>
        <end position="34"/>
    </location>
</feature>
<feature type="binding site" evidence="6">
    <location>
        <position position="527"/>
    </location>
    <ligand>
        <name>ATP</name>
        <dbReference type="ChEBI" id="CHEBI:30616"/>
    </ligand>
</feature>
<accession>A0A9D4V005</accession>
<gene>
    <name evidence="10" type="ORF">GOP47_0007090</name>
</gene>
<evidence type="ECO:0000256" key="3">
    <source>
        <dbReference type="ARBA" id="ARBA00022741"/>
    </source>
</evidence>
<feature type="transmembrane region" description="Helical" evidence="8">
    <location>
        <begin position="411"/>
        <end position="433"/>
    </location>
</feature>
<dbReference type="Gene3D" id="1.10.510.10">
    <property type="entry name" value="Transferase(Phosphotransferase) domain 1"/>
    <property type="match status" value="1"/>
</dbReference>
<dbReference type="InterPro" id="IPR008271">
    <property type="entry name" value="Ser/Thr_kinase_AS"/>
</dbReference>